<sequence length="161" mass="17091">MEEAATVDTALSNSQNSNRACIICCSVWGRKKEMKKKKRRKVTATLVENEAQVPNIRSENSWHALARGEVAMGRLWVSVGCEVGLREGEGELGMWTVSKESLRGGKMGELELSEGGGVMAGSGVIDSGAKKEEGNERVVEGGSDGFTSPVSMGGCTQASHT</sequence>
<dbReference type="EnsemblPlants" id="OPUNC08G15250.1">
    <property type="protein sequence ID" value="OPUNC08G15250.1"/>
    <property type="gene ID" value="OPUNC08G15250"/>
</dbReference>
<protein>
    <submittedName>
        <fullName evidence="2">Uncharacterized protein</fullName>
    </submittedName>
</protein>
<reference evidence="2" key="2">
    <citation type="submission" date="2018-05" db="EMBL/GenBank/DDBJ databases">
        <title>OpunRS2 (Oryza punctata Reference Sequence Version 2).</title>
        <authorList>
            <person name="Zhang J."/>
            <person name="Kudrna D."/>
            <person name="Lee S."/>
            <person name="Talag J."/>
            <person name="Welchert J."/>
            <person name="Wing R.A."/>
        </authorList>
    </citation>
    <scope>NUCLEOTIDE SEQUENCE [LARGE SCALE GENOMIC DNA]</scope>
</reference>
<name>A0A0E0LVP2_ORYPU</name>
<proteinExistence type="predicted"/>
<evidence type="ECO:0000313" key="2">
    <source>
        <dbReference type="EnsemblPlants" id="OPUNC08G15250.1"/>
    </source>
</evidence>
<dbReference type="AlphaFoldDB" id="A0A0E0LVP2"/>
<feature type="region of interest" description="Disordered" evidence="1">
    <location>
        <begin position="121"/>
        <end position="161"/>
    </location>
</feature>
<keyword evidence="3" id="KW-1185">Reference proteome</keyword>
<evidence type="ECO:0000313" key="3">
    <source>
        <dbReference type="Proteomes" id="UP000026962"/>
    </source>
</evidence>
<dbReference type="Proteomes" id="UP000026962">
    <property type="component" value="Chromosome 8"/>
</dbReference>
<reference evidence="2" key="1">
    <citation type="submission" date="2015-04" db="UniProtKB">
        <authorList>
            <consortium name="EnsemblPlants"/>
        </authorList>
    </citation>
    <scope>IDENTIFICATION</scope>
</reference>
<accession>A0A0E0LVP2</accession>
<feature type="compositionally biased region" description="Polar residues" evidence="1">
    <location>
        <begin position="145"/>
        <end position="161"/>
    </location>
</feature>
<organism evidence="2">
    <name type="scientific">Oryza punctata</name>
    <name type="common">Red rice</name>
    <dbReference type="NCBI Taxonomy" id="4537"/>
    <lineage>
        <taxon>Eukaryota</taxon>
        <taxon>Viridiplantae</taxon>
        <taxon>Streptophyta</taxon>
        <taxon>Embryophyta</taxon>
        <taxon>Tracheophyta</taxon>
        <taxon>Spermatophyta</taxon>
        <taxon>Magnoliopsida</taxon>
        <taxon>Liliopsida</taxon>
        <taxon>Poales</taxon>
        <taxon>Poaceae</taxon>
        <taxon>BOP clade</taxon>
        <taxon>Oryzoideae</taxon>
        <taxon>Oryzeae</taxon>
        <taxon>Oryzinae</taxon>
        <taxon>Oryza</taxon>
    </lineage>
</organism>
<dbReference type="Gramene" id="OPUNC08G15250.1">
    <property type="protein sequence ID" value="OPUNC08G15250.1"/>
    <property type="gene ID" value="OPUNC08G15250"/>
</dbReference>
<evidence type="ECO:0000256" key="1">
    <source>
        <dbReference type="SAM" id="MobiDB-lite"/>
    </source>
</evidence>
<feature type="compositionally biased region" description="Basic and acidic residues" evidence="1">
    <location>
        <begin position="128"/>
        <end position="139"/>
    </location>
</feature>
<dbReference type="HOGENOM" id="CLU_1646454_0_0_1"/>